<dbReference type="GO" id="GO:0019646">
    <property type="term" value="P:aerobic electron transport chain"/>
    <property type="evidence" value="ECO:0007669"/>
    <property type="project" value="InterPro"/>
</dbReference>
<evidence type="ECO:0000256" key="1">
    <source>
        <dbReference type="ARBA" id="ARBA00004141"/>
    </source>
</evidence>
<dbReference type="PROSITE" id="PS50253">
    <property type="entry name" value="COX3"/>
    <property type="match status" value="1"/>
</dbReference>
<dbReference type="SUPFAM" id="SSF81452">
    <property type="entry name" value="Cytochrome c oxidase subunit III-like"/>
    <property type="match status" value="1"/>
</dbReference>
<evidence type="ECO:0000256" key="10">
    <source>
        <dbReference type="SAM" id="Phobius"/>
    </source>
</evidence>
<dbReference type="RefSeq" id="WP_244890124.1">
    <property type="nucleotide sequence ID" value="NZ_CTEE01000001.1"/>
</dbReference>
<dbReference type="EMBL" id="CTEE01000001">
    <property type="protein sequence ID" value="CQD17646.1"/>
    <property type="molecule type" value="Genomic_DNA"/>
</dbReference>
<dbReference type="PANTHER" id="PTHR11403:SF6">
    <property type="entry name" value="NITRIC OXIDE REDUCTASE SUBUNIT E"/>
    <property type="match status" value="1"/>
</dbReference>
<reference evidence="12 13" key="1">
    <citation type="submission" date="2015-03" db="EMBL/GenBank/DDBJ databases">
        <authorList>
            <person name="Urmite Genomes"/>
        </authorList>
    </citation>
    <scope>NUCLEOTIDE SEQUENCE [LARGE SCALE GENOMIC DNA]</scope>
    <source>
        <strain evidence="12 13">CSUR P1491</strain>
    </source>
</reference>
<proteinExistence type="inferred from homology"/>
<evidence type="ECO:0000256" key="8">
    <source>
        <dbReference type="ARBA" id="ARBA00047816"/>
    </source>
</evidence>
<protein>
    <recommendedName>
        <fullName evidence="3">Probable cytochrome c oxidase subunit 3</fullName>
    </recommendedName>
    <alternativeName>
        <fullName evidence="7">Cytochrome aa3 subunit 3</fullName>
    </alternativeName>
</protein>
<evidence type="ECO:0000256" key="7">
    <source>
        <dbReference type="ARBA" id="ARBA00031400"/>
    </source>
</evidence>
<keyword evidence="5 10" id="KW-1133">Transmembrane helix</keyword>
<dbReference type="InterPro" id="IPR035973">
    <property type="entry name" value="Cyt_c_oxidase_su3-like_sf"/>
</dbReference>
<feature type="transmembrane region" description="Helical" evidence="10">
    <location>
        <begin position="173"/>
        <end position="199"/>
    </location>
</feature>
<gene>
    <name evidence="12" type="ORF">BN1232_03964</name>
</gene>
<evidence type="ECO:0000256" key="6">
    <source>
        <dbReference type="ARBA" id="ARBA00023136"/>
    </source>
</evidence>
<keyword evidence="4 9" id="KW-0812">Transmembrane</keyword>
<dbReference type="InterPro" id="IPR013833">
    <property type="entry name" value="Cyt_c_oxidase_su3_a-hlx"/>
</dbReference>
<feature type="transmembrane region" description="Helical" evidence="10">
    <location>
        <begin position="66"/>
        <end position="87"/>
    </location>
</feature>
<dbReference type="PANTHER" id="PTHR11403">
    <property type="entry name" value="CYTOCHROME C OXIDASE SUBUNIT III"/>
    <property type="match status" value="1"/>
</dbReference>
<feature type="domain" description="Heme-copper oxidase subunit III family profile" evidence="11">
    <location>
        <begin position="1"/>
        <end position="200"/>
    </location>
</feature>
<dbReference type="STRING" id="141349.BN1232_03964"/>
<dbReference type="AlphaFoldDB" id="A0A0E3WD27"/>
<evidence type="ECO:0000256" key="9">
    <source>
        <dbReference type="RuleBase" id="RU003376"/>
    </source>
</evidence>
<dbReference type="GO" id="GO:0005886">
    <property type="term" value="C:plasma membrane"/>
    <property type="evidence" value="ECO:0007669"/>
    <property type="project" value="UniProtKB-SubCell"/>
</dbReference>
<feature type="transmembrane region" description="Helical" evidence="10">
    <location>
        <begin position="99"/>
        <end position="116"/>
    </location>
</feature>
<feature type="transmembrane region" description="Helical" evidence="10">
    <location>
        <begin position="24"/>
        <end position="46"/>
    </location>
</feature>
<comment type="catalytic activity">
    <reaction evidence="8">
        <text>4 Fe(II)-[cytochrome c] + O2 + 8 H(+)(in) = 4 Fe(III)-[cytochrome c] + 2 H2O + 4 H(+)(out)</text>
        <dbReference type="Rhea" id="RHEA:11436"/>
        <dbReference type="Rhea" id="RHEA-COMP:10350"/>
        <dbReference type="Rhea" id="RHEA-COMP:14399"/>
        <dbReference type="ChEBI" id="CHEBI:15377"/>
        <dbReference type="ChEBI" id="CHEBI:15378"/>
        <dbReference type="ChEBI" id="CHEBI:15379"/>
        <dbReference type="ChEBI" id="CHEBI:29033"/>
        <dbReference type="ChEBI" id="CHEBI:29034"/>
        <dbReference type="EC" id="7.1.1.9"/>
    </reaction>
</comment>
<evidence type="ECO:0000256" key="3">
    <source>
        <dbReference type="ARBA" id="ARBA00022347"/>
    </source>
</evidence>
<comment type="similarity">
    <text evidence="2 9">Belongs to the cytochrome c oxidase subunit 3 family.</text>
</comment>
<evidence type="ECO:0000313" key="12">
    <source>
        <dbReference type="EMBL" id="CQD17646.1"/>
    </source>
</evidence>
<evidence type="ECO:0000256" key="4">
    <source>
        <dbReference type="ARBA" id="ARBA00022692"/>
    </source>
</evidence>
<dbReference type="Gene3D" id="1.20.120.80">
    <property type="entry name" value="Cytochrome c oxidase, subunit III, four-helix bundle"/>
    <property type="match status" value="1"/>
</dbReference>
<comment type="subcellular location">
    <subcellularLocation>
        <location evidence="9">Cell membrane</location>
        <topology evidence="9">Multi-pass membrane protein</topology>
    </subcellularLocation>
    <subcellularLocation>
        <location evidence="1">Membrane</location>
        <topology evidence="1">Multi-pass membrane protein</topology>
    </subcellularLocation>
</comment>
<evidence type="ECO:0000313" key="13">
    <source>
        <dbReference type="Proteomes" id="UP000199251"/>
    </source>
</evidence>
<accession>A0A0E3WD27</accession>
<evidence type="ECO:0000256" key="5">
    <source>
        <dbReference type="ARBA" id="ARBA00022989"/>
    </source>
</evidence>
<dbReference type="Proteomes" id="UP000199251">
    <property type="component" value="Unassembled WGS sequence"/>
</dbReference>
<dbReference type="GO" id="GO:0004129">
    <property type="term" value="F:cytochrome-c oxidase activity"/>
    <property type="evidence" value="ECO:0007669"/>
    <property type="project" value="UniProtKB-EC"/>
</dbReference>
<dbReference type="Pfam" id="PF00510">
    <property type="entry name" value="COX3"/>
    <property type="match status" value="1"/>
</dbReference>
<dbReference type="InterPro" id="IPR000298">
    <property type="entry name" value="Cyt_c_oxidase-like_su3"/>
</dbReference>
<sequence length="200" mass="22561">MQPIVTETSQSPAAKASKRIPGEAGVWIFILGDICVFAVFFTYYLVQRSKHTELFDLSQSTLNKNFGAVNTVLLLISSLFVVLAVRAMRSAERLLAQRLIAGAFLCGVAFIVVKVFEYSDRIAAHQIPTTNNFYLLYFVLTGLHLFHLILGLGVLTALFFLARKPDLSQHQWAFFEGGACFWHMVDLLWLVLFPLIFLVR</sequence>
<feature type="transmembrane region" description="Helical" evidence="10">
    <location>
        <begin position="136"/>
        <end position="161"/>
    </location>
</feature>
<organism evidence="12 13">
    <name type="scientific">Mycobacterium lentiflavum</name>
    <dbReference type="NCBI Taxonomy" id="141349"/>
    <lineage>
        <taxon>Bacteria</taxon>
        <taxon>Bacillati</taxon>
        <taxon>Actinomycetota</taxon>
        <taxon>Actinomycetes</taxon>
        <taxon>Mycobacteriales</taxon>
        <taxon>Mycobacteriaceae</taxon>
        <taxon>Mycobacterium</taxon>
        <taxon>Mycobacterium simiae complex</taxon>
    </lineage>
</organism>
<keyword evidence="6 10" id="KW-0472">Membrane</keyword>
<name>A0A0E3WD27_MYCLN</name>
<dbReference type="InterPro" id="IPR024791">
    <property type="entry name" value="Cyt_c/ubiquinol_Oxase_su3"/>
</dbReference>
<evidence type="ECO:0000259" key="11">
    <source>
        <dbReference type="PROSITE" id="PS50253"/>
    </source>
</evidence>
<evidence type="ECO:0000256" key="2">
    <source>
        <dbReference type="ARBA" id="ARBA00010581"/>
    </source>
</evidence>